<dbReference type="OrthoDB" id="2496787at2759"/>
<dbReference type="GO" id="GO:0005576">
    <property type="term" value="C:extracellular region"/>
    <property type="evidence" value="ECO:0007669"/>
    <property type="project" value="UniProtKB-SubCell"/>
</dbReference>
<evidence type="ECO:0000256" key="3">
    <source>
        <dbReference type="ARBA" id="ARBA00010031"/>
    </source>
</evidence>
<dbReference type="SMART" id="SM00747">
    <property type="entry name" value="CFEM"/>
    <property type="match status" value="1"/>
</dbReference>
<evidence type="ECO:0000256" key="9">
    <source>
        <dbReference type="ARBA" id="ARBA00022729"/>
    </source>
</evidence>
<keyword evidence="4" id="KW-1003">Cell membrane</keyword>
<feature type="binding site" description="axial binding residue" evidence="15">
    <location>
        <position position="72"/>
    </location>
    <ligand>
        <name>heme</name>
        <dbReference type="ChEBI" id="CHEBI:30413"/>
    </ligand>
    <ligandPart>
        <name>Fe</name>
        <dbReference type="ChEBI" id="CHEBI:18248"/>
    </ligandPart>
</feature>
<keyword evidence="8 15" id="KW-0479">Metal-binding</keyword>
<keyword evidence="10 15" id="KW-0408">Iron</keyword>
<keyword evidence="14" id="KW-0449">Lipoprotein</keyword>
<proteinExistence type="inferred from homology"/>
<name>A0A8J5QTG4_9ASCO</name>
<feature type="compositionally biased region" description="Low complexity" evidence="16">
    <location>
        <begin position="227"/>
        <end position="236"/>
    </location>
</feature>
<dbReference type="RefSeq" id="XP_049265812.1">
    <property type="nucleotide sequence ID" value="XM_049410715.1"/>
</dbReference>
<evidence type="ECO:0000256" key="17">
    <source>
        <dbReference type="SAM" id="SignalP"/>
    </source>
</evidence>
<feature type="chain" id="PRO_5035159812" description="CFEM domain-containing protein" evidence="17">
    <location>
        <begin position="20"/>
        <end position="271"/>
    </location>
</feature>
<evidence type="ECO:0000256" key="4">
    <source>
        <dbReference type="ARBA" id="ARBA00022475"/>
    </source>
</evidence>
<evidence type="ECO:0000256" key="2">
    <source>
        <dbReference type="ARBA" id="ARBA00004613"/>
    </source>
</evidence>
<dbReference type="Proteomes" id="UP000694255">
    <property type="component" value="Unassembled WGS sequence"/>
</dbReference>
<comment type="similarity">
    <text evidence="3">Belongs to the RBT5 family.</text>
</comment>
<evidence type="ECO:0000256" key="5">
    <source>
        <dbReference type="ARBA" id="ARBA00022525"/>
    </source>
</evidence>
<evidence type="ECO:0000256" key="16">
    <source>
        <dbReference type="SAM" id="MobiDB-lite"/>
    </source>
</evidence>
<evidence type="ECO:0000256" key="7">
    <source>
        <dbReference type="ARBA" id="ARBA00022622"/>
    </source>
</evidence>
<feature type="compositionally biased region" description="Low complexity" evidence="16">
    <location>
        <begin position="139"/>
        <end position="169"/>
    </location>
</feature>
<feature type="region of interest" description="Disordered" evidence="16">
    <location>
        <begin position="139"/>
        <end position="236"/>
    </location>
</feature>
<comment type="subcellular location">
    <subcellularLocation>
        <location evidence="1">Cell membrane</location>
        <topology evidence="1">Lipid-anchor</topology>
        <topology evidence="1">GPI-anchor</topology>
    </subcellularLocation>
    <subcellularLocation>
        <location evidence="2">Secreted</location>
    </subcellularLocation>
</comment>
<comment type="caution">
    <text evidence="19">The sequence shown here is derived from an EMBL/GenBank/DDBJ whole genome shotgun (WGS) entry which is preliminary data.</text>
</comment>
<dbReference type="GO" id="GO:0046872">
    <property type="term" value="F:metal ion binding"/>
    <property type="evidence" value="ECO:0007669"/>
    <property type="project" value="UniProtKB-UniRule"/>
</dbReference>
<feature type="compositionally biased region" description="Low complexity" evidence="16">
    <location>
        <begin position="191"/>
        <end position="217"/>
    </location>
</feature>
<dbReference type="InterPro" id="IPR051735">
    <property type="entry name" value="CFEM_domain"/>
</dbReference>
<feature type="disulfide bond" evidence="15">
    <location>
        <begin position="58"/>
        <end position="89"/>
    </location>
</feature>
<evidence type="ECO:0000256" key="15">
    <source>
        <dbReference type="PROSITE-ProRule" id="PRU01356"/>
    </source>
</evidence>
<evidence type="ECO:0000256" key="8">
    <source>
        <dbReference type="ARBA" id="ARBA00022723"/>
    </source>
</evidence>
<dbReference type="AlphaFoldDB" id="A0A8J5QTG4"/>
<evidence type="ECO:0000256" key="10">
    <source>
        <dbReference type="ARBA" id="ARBA00023004"/>
    </source>
</evidence>
<feature type="compositionally biased region" description="Pro residues" evidence="16">
    <location>
        <begin position="170"/>
        <end position="190"/>
    </location>
</feature>
<dbReference type="EMBL" id="JAGSYN010000049">
    <property type="protein sequence ID" value="KAG7665580.1"/>
    <property type="molecule type" value="Genomic_DNA"/>
</dbReference>
<dbReference type="PANTHER" id="PTHR37928:SF2">
    <property type="entry name" value="GPI ANCHORED CFEM DOMAIN PROTEIN (AFU_ORTHOLOGUE AFUA_6G10580)"/>
    <property type="match status" value="1"/>
</dbReference>
<keyword evidence="5" id="KW-0964">Secreted</keyword>
<keyword evidence="6 15" id="KW-0349">Heme</keyword>
<keyword evidence="9 17" id="KW-0732">Signal</keyword>
<gene>
    <name evidence="19" type="ORF">J8A68_000982</name>
</gene>
<reference evidence="19 20" key="1">
    <citation type="journal article" date="2021" name="DNA Res.">
        <title>Genome analysis of Candida subhashii reveals its hybrid nature and dual mitochondrial genome conformations.</title>
        <authorList>
            <person name="Mixao V."/>
            <person name="Hegedusova E."/>
            <person name="Saus E."/>
            <person name="Pryszcz L.P."/>
            <person name="Cillingova A."/>
            <person name="Nosek J."/>
            <person name="Gabaldon T."/>
        </authorList>
    </citation>
    <scope>NUCLEOTIDE SEQUENCE [LARGE SCALE GENOMIC DNA]</scope>
    <source>
        <strain evidence="19 20">CBS 10753</strain>
    </source>
</reference>
<evidence type="ECO:0000256" key="6">
    <source>
        <dbReference type="ARBA" id="ARBA00022617"/>
    </source>
</evidence>
<dbReference type="GO" id="GO:0098552">
    <property type="term" value="C:side of membrane"/>
    <property type="evidence" value="ECO:0007669"/>
    <property type="project" value="UniProtKB-KW"/>
</dbReference>
<evidence type="ECO:0000256" key="14">
    <source>
        <dbReference type="ARBA" id="ARBA00023288"/>
    </source>
</evidence>
<evidence type="ECO:0000256" key="11">
    <source>
        <dbReference type="ARBA" id="ARBA00023136"/>
    </source>
</evidence>
<dbReference type="PROSITE" id="PS52012">
    <property type="entry name" value="CFEM"/>
    <property type="match status" value="1"/>
</dbReference>
<feature type="disulfide bond" evidence="15">
    <location>
        <begin position="68"/>
        <end position="75"/>
    </location>
</feature>
<keyword evidence="11" id="KW-0472">Membrane</keyword>
<dbReference type="Pfam" id="PF05730">
    <property type="entry name" value="CFEM"/>
    <property type="match status" value="1"/>
</dbReference>
<dbReference type="PANTHER" id="PTHR37928">
    <property type="entry name" value="CFEM DOMAIN PROTEIN (AFU_ORTHOLOGUE AFUA_6G14090)"/>
    <property type="match status" value="1"/>
</dbReference>
<evidence type="ECO:0000256" key="1">
    <source>
        <dbReference type="ARBA" id="ARBA00004609"/>
    </source>
</evidence>
<keyword evidence="12 15" id="KW-1015">Disulfide bond</keyword>
<keyword evidence="20" id="KW-1185">Reference proteome</keyword>
<dbReference type="GeneID" id="73467783"/>
<feature type="domain" description="CFEM" evidence="18">
    <location>
        <begin position="26"/>
        <end position="137"/>
    </location>
</feature>
<feature type="disulfide bond" evidence="15">
    <location>
        <begin position="54"/>
        <end position="94"/>
    </location>
</feature>
<feature type="disulfide bond" evidence="15">
    <location>
        <begin position="77"/>
        <end position="110"/>
    </location>
</feature>
<dbReference type="InterPro" id="IPR008427">
    <property type="entry name" value="Extracellular_membr_CFEM_dom"/>
</dbReference>
<evidence type="ECO:0000256" key="12">
    <source>
        <dbReference type="ARBA" id="ARBA00023157"/>
    </source>
</evidence>
<evidence type="ECO:0000313" key="20">
    <source>
        <dbReference type="Proteomes" id="UP000694255"/>
    </source>
</evidence>
<feature type="signal peptide" evidence="17">
    <location>
        <begin position="1"/>
        <end position="19"/>
    </location>
</feature>
<sequence>MKSTQFLSTFLLSAGFALAADEEEENPYATYPSVARTATINGFADPVYDSLPSCAQPCVDQNTGLTPCPYWDTGCLCIMPQFANLIGNCIAESCKGNDVAVATEAATAVCAAAGVWDPYWFVGDSVKEALAAAAAVEAETTVEAPSTTTEPQASTPEETAAPESTADAPEPSPEAPEPSPEAPEPSPEAPEQPTESSAEEPQPTVPSSAEESQASTAAEEEPEASEEPASVSIAPPLNETEISSLLNGANHHAGGFVAAVAGLAGVVAALI</sequence>
<evidence type="ECO:0000313" key="19">
    <source>
        <dbReference type="EMBL" id="KAG7665580.1"/>
    </source>
</evidence>
<dbReference type="GO" id="GO:0005886">
    <property type="term" value="C:plasma membrane"/>
    <property type="evidence" value="ECO:0007669"/>
    <property type="project" value="UniProtKB-SubCell"/>
</dbReference>
<organism evidence="19 20">
    <name type="scientific">[Candida] subhashii</name>
    <dbReference type="NCBI Taxonomy" id="561895"/>
    <lineage>
        <taxon>Eukaryota</taxon>
        <taxon>Fungi</taxon>
        <taxon>Dikarya</taxon>
        <taxon>Ascomycota</taxon>
        <taxon>Saccharomycotina</taxon>
        <taxon>Pichiomycetes</taxon>
        <taxon>Debaryomycetaceae</taxon>
        <taxon>Spathaspora</taxon>
    </lineage>
</organism>
<keyword evidence="13" id="KW-0325">Glycoprotein</keyword>
<keyword evidence="7" id="KW-0336">GPI-anchor</keyword>
<protein>
    <recommendedName>
        <fullName evidence="18">CFEM domain-containing protein</fullName>
    </recommendedName>
</protein>
<evidence type="ECO:0000259" key="18">
    <source>
        <dbReference type="PROSITE" id="PS52012"/>
    </source>
</evidence>
<evidence type="ECO:0000256" key="13">
    <source>
        <dbReference type="ARBA" id="ARBA00023180"/>
    </source>
</evidence>
<accession>A0A8J5QTG4</accession>